<sequence>MFRTFAKLLVIATLLAIGCLVAGYYGLFQEERVLRNYQLAVEMGGKRYSPLWLSAGRTAISEKTGHFFCQAEDLKYLIALAKGEVTFNDNRDNPYLDGTVDYSSNKAYVLTSRHYLNVVDSVTRYDIIGHDAEVAHRYVPDTDDPYARVLINVGMTRSSAGRGSSVVKDEYLDATRLLHDVYGVSVRFDKDDEARLVTLHFDRSSTIDR</sequence>
<reference evidence="1 2" key="1">
    <citation type="submission" date="2018-08" db="EMBL/GenBank/DDBJ databases">
        <authorList>
            <person name="Lee Y."/>
            <person name="Kakembo D."/>
        </authorList>
    </citation>
    <scope>NUCLEOTIDE SEQUENCE [LARGE SCALE GENOMIC DNA]</scope>
    <source>
        <strain evidence="1 2">JBCS1880</strain>
    </source>
</reference>
<organism evidence="1 2">
    <name type="scientific">Pseudomonas parafulva</name>
    <dbReference type="NCBI Taxonomy" id="157782"/>
    <lineage>
        <taxon>Bacteria</taxon>
        <taxon>Pseudomonadati</taxon>
        <taxon>Pseudomonadota</taxon>
        <taxon>Gammaproteobacteria</taxon>
        <taxon>Pseudomonadales</taxon>
        <taxon>Pseudomonadaceae</taxon>
        <taxon>Pseudomonas</taxon>
    </lineage>
</organism>
<dbReference type="PROSITE" id="PS51257">
    <property type="entry name" value="PROKAR_LIPOPROTEIN"/>
    <property type="match status" value="1"/>
</dbReference>
<keyword evidence="2" id="KW-1185">Reference proteome</keyword>
<protein>
    <submittedName>
        <fullName evidence="1">Uncharacterized protein</fullName>
    </submittedName>
</protein>
<proteinExistence type="predicted"/>
<gene>
    <name evidence="1" type="ORF">DZC75_05295</name>
</gene>
<evidence type="ECO:0000313" key="1">
    <source>
        <dbReference type="EMBL" id="AXO87465.1"/>
    </source>
</evidence>
<dbReference type="Proteomes" id="UP000258127">
    <property type="component" value="Chromosome"/>
</dbReference>
<accession>A0AAI8PAJ3</accession>
<dbReference type="EMBL" id="CP031641">
    <property type="protein sequence ID" value="AXO87465.1"/>
    <property type="molecule type" value="Genomic_DNA"/>
</dbReference>
<dbReference type="RefSeq" id="WP_116887715.1">
    <property type="nucleotide sequence ID" value="NZ_CP031641.1"/>
</dbReference>
<name>A0AAI8PAJ3_9PSED</name>
<evidence type="ECO:0000313" key="2">
    <source>
        <dbReference type="Proteomes" id="UP000258127"/>
    </source>
</evidence>
<dbReference type="AlphaFoldDB" id="A0AAI8PAJ3"/>